<comment type="caution">
    <text evidence="2">The sequence shown here is derived from an EMBL/GenBank/DDBJ whole genome shotgun (WGS) entry which is preliminary data.</text>
</comment>
<protein>
    <submittedName>
        <fullName evidence="2">Uncharacterized protein</fullName>
    </submittedName>
</protein>
<keyword evidence="1" id="KW-0472">Membrane</keyword>
<sequence>MKNYIIKVFILFTVGNQKDYSYNVVAVNLGCPLCLAVTLHLTFVTVFKKEEGYVMLNTAVQHHFVGECTIASHRCTYHQL</sequence>
<evidence type="ECO:0000256" key="1">
    <source>
        <dbReference type="SAM" id="Phobius"/>
    </source>
</evidence>
<gene>
    <name evidence="2" type="ORF">GDO78_000801</name>
</gene>
<name>A0A8J6KG08_ELECQ</name>
<dbReference type="AlphaFoldDB" id="A0A8J6KG08"/>
<keyword evidence="1" id="KW-1133">Transmembrane helix</keyword>
<dbReference type="EMBL" id="WNTK01000001">
    <property type="protein sequence ID" value="KAG9492498.1"/>
    <property type="molecule type" value="Genomic_DNA"/>
</dbReference>
<dbReference type="Proteomes" id="UP000770717">
    <property type="component" value="Unassembled WGS sequence"/>
</dbReference>
<keyword evidence="1" id="KW-0812">Transmembrane</keyword>
<feature type="transmembrane region" description="Helical" evidence="1">
    <location>
        <begin position="20"/>
        <end position="47"/>
    </location>
</feature>
<proteinExistence type="predicted"/>
<accession>A0A8J6KG08</accession>
<organism evidence="2 3">
    <name type="scientific">Eleutherodactylus coqui</name>
    <name type="common">Puerto Rican coqui</name>
    <dbReference type="NCBI Taxonomy" id="57060"/>
    <lineage>
        <taxon>Eukaryota</taxon>
        <taxon>Metazoa</taxon>
        <taxon>Chordata</taxon>
        <taxon>Craniata</taxon>
        <taxon>Vertebrata</taxon>
        <taxon>Euteleostomi</taxon>
        <taxon>Amphibia</taxon>
        <taxon>Batrachia</taxon>
        <taxon>Anura</taxon>
        <taxon>Neobatrachia</taxon>
        <taxon>Hyloidea</taxon>
        <taxon>Eleutherodactylidae</taxon>
        <taxon>Eleutherodactylinae</taxon>
        <taxon>Eleutherodactylus</taxon>
        <taxon>Eleutherodactylus</taxon>
    </lineage>
</organism>
<evidence type="ECO:0000313" key="2">
    <source>
        <dbReference type="EMBL" id="KAG9492498.1"/>
    </source>
</evidence>
<evidence type="ECO:0000313" key="3">
    <source>
        <dbReference type="Proteomes" id="UP000770717"/>
    </source>
</evidence>
<reference evidence="2" key="1">
    <citation type="thesis" date="2020" institute="ProQuest LLC" country="789 East Eisenhower Parkway, Ann Arbor, MI, USA">
        <title>Comparative Genomics and Chromosome Evolution.</title>
        <authorList>
            <person name="Mudd A.B."/>
        </authorList>
    </citation>
    <scope>NUCLEOTIDE SEQUENCE</scope>
    <source>
        <strain evidence="2">HN-11 Male</strain>
        <tissue evidence="2">Kidney and liver</tissue>
    </source>
</reference>
<keyword evidence="3" id="KW-1185">Reference proteome</keyword>